<evidence type="ECO:0008006" key="4">
    <source>
        <dbReference type="Google" id="ProtNLM"/>
    </source>
</evidence>
<dbReference type="AlphaFoldDB" id="A0A6A4M123"/>
<name>A0A6A4M123_9ERIC</name>
<dbReference type="PANTHER" id="PTHR33623">
    <property type="entry name" value="OS04G0572500 PROTEIN"/>
    <property type="match status" value="1"/>
</dbReference>
<dbReference type="EMBL" id="QEFC01000605">
    <property type="protein sequence ID" value="KAE9463092.1"/>
    <property type="molecule type" value="Genomic_DNA"/>
</dbReference>
<feature type="region of interest" description="Disordered" evidence="1">
    <location>
        <begin position="178"/>
        <end position="201"/>
    </location>
</feature>
<comment type="caution">
    <text evidence="2">The sequence shown here is derived from an EMBL/GenBank/DDBJ whole genome shotgun (WGS) entry which is preliminary data.</text>
</comment>
<reference evidence="2 3" key="1">
    <citation type="journal article" date="2019" name="Genome Biol. Evol.">
        <title>The Rhododendron genome and chromosomal organization provide insight into shared whole-genome duplications across the heath family (Ericaceae).</title>
        <authorList>
            <person name="Soza V.L."/>
            <person name="Lindsley D."/>
            <person name="Waalkes A."/>
            <person name="Ramage E."/>
            <person name="Patwardhan R.P."/>
            <person name="Burton J.N."/>
            <person name="Adey A."/>
            <person name="Kumar A."/>
            <person name="Qiu R."/>
            <person name="Shendure J."/>
            <person name="Hall B."/>
        </authorList>
    </citation>
    <scope>NUCLEOTIDE SEQUENCE [LARGE SCALE GENOMIC DNA]</scope>
    <source>
        <strain evidence="2">RSF 1966-606</strain>
    </source>
</reference>
<feature type="compositionally biased region" description="Low complexity" evidence="1">
    <location>
        <begin position="131"/>
        <end position="146"/>
    </location>
</feature>
<evidence type="ECO:0000256" key="1">
    <source>
        <dbReference type="SAM" id="MobiDB-lite"/>
    </source>
</evidence>
<dbReference type="Proteomes" id="UP000428333">
    <property type="component" value="Linkage Group LG03"/>
</dbReference>
<accession>A0A6A4M123</accession>
<feature type="non-terminal residue" evidence="2">
    <location>
        <position position="1"/>
    </location>
</feature>
<keyword evidence="3" id="KW-1185">Reference proteome</keyword>
<sequence length="413" mass="47067">MASRGPQLLKDYLASDSNSCSSSGFRSFPRRLQHHSTQTVRNLLQIDLNTNTPNSPVKLTRSRSKAVKFFSNAVKLFPFNTVKSRREEFRGNDSVVVRGASGPFKVKDILRWKSFRDLVEEDSPPLDFYDGTTTSTGSASSSNTSATSWCDSDFTAEELPCWGGNSCEYLEGKRFSPEVGVGGDSDSTADPKGDLSCEEEEQNSPVSVLNFPIQEDEQSFSPFHQCLENLERRKHMLLQDLEHFEHLSTKLGPINIEDKFLDEDYSDCKEYHGDHDDKCVQKGGGNEEKARQMLNHIRTTSSLETHEASVDQLLLDFFSNELATSRNQNDARFDSGILRVAKDWVSGKYEESFEWEMEGKREAFVRDMEKGERWNKFEEEREELAMEMEAWVLDYLVDELVVDISCSLKTQKN</sequence>
<feature type="region of interest" description="Disordered" evidence="1">
    <location>
        <begin position="126"/>
        <end position="146"/>
    </location>
</feature>
<proteinExistence type="predicted"/>
<organism evidence="2 3">
    <name type="scientific">Rhododendron williamsianum</name>
    <dbReference type="NCBI Taxonomy" id="262921"/>
    <lineage>
        <taxon>Eukaryota</taxon>
        <taxon>Viridiplantae</taxon>
        <taxon>Streptophyta</taxon>
        <taxon>Embryophyta</taxon>
        <taxon>Tracheophyta</taxon>
        <taxon>Spermatophyta</taxon>
        <taxon>Magnoliopsida</taxon>
        <taxon>eudicotyledons</taxon>
        <taxon>Gunneridae</taxon>
        <taxon>Pentapetalae</taxon>
        <taxon>asterids</taxon>
        <taxon>Ericales</taxon>
        <taxon>Ericaceae</taxon>
        <taxon>Ericoideae</taxon>
        <taxon>Rhodoreae</taxon>
        <taxon>Rhododendron</taxon>
    </lineage>
</organism>
<protein>
    <recommendedName>
        <fullName evidence="4">DUF4378 domain-containing protein</fullName>
    </recommendedName>
</protein>
<dbReference type="PANTHER" id="PTHR33623:SF17">
    <property type="entry name" value="DUF4378 DOMAIN-CONTAINING PROTEIN"/>
    <property type="match status" value="1"/>
</dbReference>
<evidence type="ECO:0000313" key="2">
    <source>
        <dbReference type="EMBL" id="KAE9463092.1"/>
    </source>
</evidence>
<dbReference type="OrthoDB" id="1669163at2759"/>
<evidence type="ECO:0000313" key="3">
    <source>
        <dbReference type="Proteomes" id="UP000428333"/>
    </source>
</evidence>
<gene>
    <name evidence="2" type="ORF">C3L33_05000</name>
</gene>